<protein>
    <submittedName>
        <fullName evidence="2">Uncharacterized protein</fullName>
    </submittedName>
</protein>
<sequence>MINRILPAAGLAALSACSSPSETEQPAAPATESSPAAPTSGPNDFDGTATGTLAPSTSPSASPPPDHVGDPPPPVTAVDPAARRIALSGWRKSEKPETCAPLALKSDAGAGGKARRANFSGGWGVAFDQPALRSAYGFAGTGFIPQDANSVQKQRARLAAQWPYFREITQLPKPSYAGYGVEGAEDYPRANPDGNGLNSIAYVRVGGQGCDYNVWSRLGRAHLEHLLANLVMVPTS</sequence>
<comment type="caution">
    <text evidence="2">The sequence shown here is derived from an EMBL/GenBank/DDBJ whole genome shotgun (WGS) entry which is preliminary data.</text>
</comment>
<organism evidence="2 3">
    <name type="scientific">Novosphingobium kunmingense</name>
    <dbReference type="NCBI Taxonomy" id="1211806"/>
    <lineage>
        <taxon>Bacteria</taxon>
        <taxon>Pseudomonadati</taxon>
        <taxon>Pseudomonadota</taxon>
        <taxon>Alphaproteobacteria</taxon>
        <taxon>Sphingomonadales</taxon>
        <taxon>Sphingomonadaceae</taxon>
        <taxon>Novosphingobium</taxon>
    </lineage>
</organism>
<dbReference type="EMBL" id="PHUF01000002">
    <property type="protein sequence ID" value="PKB24940.1"/>
    <property type="molecule type" value="Genomic_DNA"/>
</dbReference>
<evidence type="ECO:0000313" key="2">
    <source>
        <dbReference type="EMBL" id="PKB24940.1"/>
    </source>
</evidence>
<dbReference type="RefSeq" id="WP_100865440.1">
    <property type="nucleotide sequence ID" value="NZ_PHUF01000002.1"/>
</dbReference>
<feature type="compositionally biased region" description="Pro residues" evidence="1">
    <location>
        <begin position="61"/>
        <end position="75"/>
    </location>
</feature>
<evidence type="ECO:0000256" key="1">
    <source>
        <dbReference type="SAM" id="MobiDB-lite"/>
    </source>
</evidence>
<dbReference type="AlphaFoldDB" id="A0A2N0I180"/>
<keyword evidence="3" id="KW-1185">Reference proteome</keyword>
<dbReference type="Proteomes" id="UP000232587">
    <property type="component" value="Unassembled WGS sequence"/>
</dbReference>
<gene>
    <name evidence="2" type="ORF">B0I00_0119</name>
</gene>
<evidence type="ECO:0000313" key="3">
    <source>
        <dbReference type="Proteomes" id="UP000232587"/>
    </source>
</evidence>
<dbReference type="PROSITE" id="PS51257">
    <property type="entry name" value="PROKAR_LIPOPROTEIN"/>
    <property type="match status" value="1"/>
</dbReference>
<name>A0A2N0I180_9SPHN</name>
<reference evidence="2 3" key="1">
    <citation type="submission" date="2017-11" db="EMBL/GenBank/DDBJ databases">
        <title>Genomic Encyclopedia of Type Strains, Phase III (KMG-III): the genomes of soil and plant-associated and newly described type strains.</title>
        <authorList>
            <person name="Whitman W."/>
        </authorList>
    </citation>
    <scope>NUCLEOTIDE SEQUENCE [LARGE SCALE GENOMIC DNA]</scope>
    <source>
        <strain evidence="2 3">CGMCC 1.12274</strain>
    </source>
</reference>
<accession>A0A2N0I180</accession>
<dbReference type="OrthoDB" id="7068885at2"/>
<feature type="compositionally biased region" description="Low complexity" evidence="1">
    <location>
        <begin position="14"/>
        <end position="60"/>
    </location>
</feature>
<feature type="region of interest" description="Disordered" evidence="1">
    <location>
        <begin position="14"/>
        <end position="78"/>
    </location>
</feature>
<proteinExistence type="predicted"/>